<feature type="binding site" evidence="13">
    <location>
        <position position="246"/>
    </location>
    <ligand>
        <name>pyridoxal 5'-phosphate</name>
        <dbReference type="ChEBI" id="CHEBI:597326"/>
    </ligand>
</feature>
<feature type="binding site" evidence="13">
    <location>
        <position position="157"/>
    </location>
    <ligand>
        <name>pyridoxal 5'-phosphate</name>
        <dbReference type="ChEBI" id="CHEBI:597326"/>
    </ligand>
</feature>
<evidence type="ECO:0000256" key="10">
    <source>
        <dbReference type="ARBA" id="ARBA00023014"/>
    </source>
</evidence>
<dbReference type="UniPathway" id="UPA00266"/>
<keyword evidence="8 13" id="KW-0663">Pyridoxal phosphate</keyword>
<evidence type="ECO:0000256" key="1">
    <source>
        <dbReference type="ARBA" id="ARBA00001933"/>
    </source>
</evidence>
<dbReference type="PROSITE" id="PS00595">
    <property type="entry name" value="AA_TRANSFER_CLASS_5"/>
    <property type="match status" value="1"/>
</dbReference>
<comment type="cofactor">
    <cofactor evidence="1 13 14">
        <name>pyridoxal 5'-phosphate</name>
        <dbReference type="ChEBI" id="CHEBI:597326"/>
    </cofactor>
</comment>
<evidence type="ECO:0000256" key="5">
    <source>
        <dbReference type="ARBA" id="ARBA00022679"/>
    </source>
</evidence>
<evidence type="ECO:0000256" key="9">
    <source>
        <dbReference type="ARBA" id="ARBA00023004"/>
    </source>
</evidence>
<dbReference type="GO" id="GO:0046872">
    <property type="term" value="F:metal ion binding"/>
    <property type="evidence" value="ECO:0007669"/>
    <property type="project" value="UniProtKB-KW"/>
</dbReference>
<dbReference type="AlphaFoldDB" id="A0A1F6GFS3"/>
<reference evidence="16 17" key="1">
    <citation type="journal article" date="2016" name="Nat. Commun.">
        <title>Thousands of microbial genomes shed light on interconnected biogeochemical processes in an aquifer system.</title>
        <authorList>
            <person name="Anantharaman K."/>
            <person name="Brown C.T."/>
            <person name="Hug L.A."/>
            <person name="Sharon I."/>
            <person name="Castelle C.J."/>
            <person name="Probst A.J."/>
            <person name="Thomas B.C."/>
            <person name="Singh A."/>
            <person name="Wilkins M.J."/>
            <person name="Karaoz U."/>
            <person name="Brodie E.L."/>
            <person name="Williams K.H."/>
            <person name="Hubbard S.S."/>
            <person name="Banfield J.F."/>
        </authorList>
    </citation>
    <scope>NUCLEOTIDE SEQUENCE [LARGE SCALE GENOMIC DNA]</scope>
</reference>
<dbReference type="GO" id="GO:0044571">
    <property type="term" value="P:[2Fe-2S] cluster assembly"/>
    <property type="evidence" value="ECO:0007669"/>
    <property type="project" value="UniProtKB-UniRule"/>
</dbReference>
<dbReference type="FunFam" id="3.40.640.10:FF:000003">
    <property type="entry name" value="Cysteine desulfurase IscS"/>
    <property type="match status" value="1"/>
</dbReference>
<dbReference type="EC" id="2.8.1.7" evidence="4 13"/>
<dbReference type="Pfam" id="PF00266">
    <property type="entry name" value="Aminotran_5"/>
    <property type="match status" value="1"/>
</dbReference>
<dbReference type="EMBL" id="MFNE01000006">
    <property type="protein sequence ID" value="OGG96949.1"/>
    <property type="molecule type" value="Genomic_DNA"/>
</dbReference>
<keyword evidence="5 13" id="KW-0808">Transferase</keyword>
<comment type="caution">
    <text evidence="16">The sequence shown here is derived from an EMBL/GenBank/DDBJ whole genome shotgun (WGS) entry which is preliminary data.</text>
</comment>
<dbReference type="InterPro" id="IPR015421">
    <property type="entry name" value="PyrdxlP-dep_Trfase_major"/>
</dbReference>
<comment type="subunit">
    <text evidence="13">Homodimer. Forms a heterotetramer with IscU, interacts with other sulfur acceptors.</text>
</comment>
<comment type="pathway">
    <text evidence="2 13">Cofactor biosynthesis; iron-sulfur cluster biosynthesis.</text>
</comment>
<feature type="binding site" evidence="13">
    <location>
        <begin position="205"/>
        <end position="207"/>
    </location>
    <ligand>
        <name>pyridoxal 5'-phosphate</name>
        <dbReference type="ChEBI" id="CHEBI:597326"/>
    </ligand>
</feature>
<feature type="domain" description="Aminotransferase class V" evidence="15">
    <location>
        <begin position="9"/>
        <end position="372"/>
    </location>
</feature>
<dbReference type="Proteomes" id="UP000178449">
    <property type="component" value="Unassembled WGS sequence"/>
</dbReference>
<organism evidence="16 17">
    <name type="scientific">Candidatus Lambdaproteobacteria bacterium RIFOXYD2_FULL_50_16</name>
    <dbReference type="NCBI Taxonomy" id="1817772"/>
    <lineage>
        <taxon>Bacteria</taxon>
        <taxon>Pseudomonadati</taxon>
        <taxon>Pseudomonadota</taxon>
        <taxon>Candidatus Lambdaproteobacteria</taxon>
    </lineage>
</organism>
<evidence type="ECO:0000256" key="8">
    <source>
        <dbReference type="ARBA" id="ARBA00022898"/>
    </source>
</evidence>
<dbReference type="HAMAP" id="MF_00331">
    <property type="entry name" value="Cys_desulf_IscS"/>
    <property type="match status" value="1"/>
</dbReference>
<keyword evidence="10 13" id="KW-0411">Iron-sulfur</keyword>
<proteinExistence type="inferred from homology"/>
<dbReference type="STRING" id="1817772.A2527_02510"/>
<evidence type="ECO:0000313" key="17">
    <source>
        <dbReference type="Proteomes" id="UP000178449"/>
    </source>
</evidence>
<evidence type="ECO:0000256" key="11">
    <source>
        <dbReference type="ARBA" id="ARBA00050776"/>
    </source>
</evidence>
<comment type="subcellular location">
    <subcellularLocation>
        <location evidence="13">Cytoplasm</location>
    </subcellularLocation>
</comment>
<dbReference type="GO" id="GO:0031071">
    <property type="term" value="F:cysteine desulfurase activity"/>
    <property type="evidence" value="ECO:0007669"/>
    <property type="project" value="UniProtKB-UniRule"/>
</dbReference>
<dbReference type="NCBIfam" id="NF002806">
    <property type="entry name" value="PRK02948.1"/>
    <property type="match status" value="1"/>
</dbReference>
<dbReference type="Gene3D" id="3.40.640.10">
    <property type="entry name" value="Type I PLP-dependent aspartate aminotransferase-like (Major domain)"/>
    <property type="match status" value="1"/>
</dbReference>
<comment type="function">
    <text evidence="13">Master enzyme that delivers sulfur to a number of partners involved in Fe-S cluster assembly, tRNA modification or cofactor biosynthesis. Catalyzes the removal of elemental sulfur atoms from cysteine to produce alanine. Functions as a sulfur delivery protein for Fe-S cluster synthesis onto IscU, an Fe-S scaffold assembly protein, as well as other S acceptor proteins.</text>
</comment>
<dbReference type="Gene3D" id="3.90.1150.10">
    <property type="entry name" value="Aspartate Aminotransferase, domain 1"/>
    <property type="match status" value="1"/>
</dbReference>
<keyword evidence="13" id="KW-0963">Cytoplasm</keyword>
<keyword evidence="6 13" id="KW-0001">2Fe-2S</keyword>
<dbReference type="SUPFAM" id="SSF53383">
    <property type="entry name" value="PLP-dependent transferases"/>
    <property type="match status" value="1"/>
</dbReference>
<evidence type="ECO:0000259" key="15">
    <source>
        <dbReference type="Pfam" id="PF00266"/>
    </source>
</evidence>
<dbReference type="GO" id="GO:0030170">
    <property type="term" value="F:pyridoxal phosphate binding"/>
    <property type="evidence" value="ECO:0007669"/>
    <property type="project" value="UniProtKB-UniRule"/>
</dbReference>
<dbReference type="PANTHER" id="PTHR11601:SF34">
    <property type="entry name" value="CYSTEINE DESULFURASE"/>
    <property type="match status" value="1"/>
</dbReference>
<evidence type="ECO:0000313" key="16">
    <source>
        <dbReference type="EMBL" id="OGG96949.1"/>
    </source>
</evidence>
<feature type="binding site" evidence="13">
    <location>
        <begin position="77"/>
        <end position="78"/>
    </location>
    <ligand>
        <name>pyridoxal 5'-phosphate</name>
        <dbReference type="ChEBI" id="CHEBI:597326"/>
    </ligand>
</feature>
<evidence type="ECO:0000256" key="2">
    <source>
        <dbReference type="ARBA" id="ARBA00005151"/>
    </source>
</evidence>
<evidence type="ECO:0000256" key="12">
    <source>
        <dbReference type="ARBA" id="ARBA00072125"/>
    </source>
</evidence>
<dbReference type="InterPro" id="IPR000192">
    <property type="entry name" value="Aminotrans_V_dom"/>
</dbReference>
<feature type="active site" description="Cysteine persulfide intermediate" evidence="13">
    <location>
        <position position="332"/>
    </location>
</feature>
<dbReference type="NCBIfam" id="NF010611">
    <property type="entry name" value="PRK14012.1"/>
    <property type="match status" value="1"/>
</dbReference>
<dbReference type="InterPro" id="IPR015424">
    <property type="entry name" value="PyrdxlP-dep_Trfase"/>
</dbReference>
<keyword evidence="7 13" id="KW-0479">Metal-binding</keyword>
<dbReference type="InterPro" id="IPR020578">
    <property type="entry name" value="Aminotrans_V_PyrdxlP_BS"/>
</dbReference>
<dbReference type="GO" id="GO:1990221">
    <property type="term" value="C:L-cysteine desulfurase complex"/>
    <property type="evidence" value="ECO:0007669"/>
    <property type="project" value="UniProtKB-ARBA"/>
</dbReference>
<dbReference type="PANTHER" id="PTHR11601">
    <property type="entry name" value="CYSTEINE DESULFURYLASE FAMILY MEMBER"/>
    <property type="match status" value="1"/>
</dbReference>
<comment type="catalytic activity">
    <reaction evidence="11 13">
        <text>(sulfur carrier)-H + L-cysteine = (sulfur carrier)-SH + L-alanine</text>
        <dbReference type="Rhea" id="RHEA:43892"/>
        <dbReference type="Rhea" id="RHEA-COMP:14737"/>
        <dbReference type="Rhea" id="RHEA-COMP:14739"/>
        <dbReference type="ChEBI" id="CHEBI:29917"/>
        <dbReference type="ChEBI" id="CHEBI:35235"/>
        <dbReference type="ChEBI" id="CHEBI:57972"/>
        <dbReference type="ChEBI" id="CHEBI:64428"/>
        <dbReference type="EC" id="2.8.1.7"/>
    </reaction>
</comment>
<comment type="similarity">
    <text evidence="3 13">Belongs to the class-V pyridoxal-phosphate-dependent aminotransferase family. NifS/IscS subfamily.</text>
</comment>
<evidence type="ECO:0000256" key="3">
    <source>
        <dbReference type="ARBA" id="ARBA00006490"/>
    </source>
</evidence>
<dbReference type="FunFam" id="3.90.1150.10:FF:000002">
    <property type="entry name" value="Cysteine desulfurase IscS"/>
    <property type="match status" value="1"/>
</dbReference>
<dbReference type="PIRSF" id="PIRSF005572">
    <property type="entry name" value="NifS"/>
    <property type="match status" value="1"/>
</dbReference>
<keyword evidence="9 13" id="KW-0408">Iron</keyword>
<evidence type="ECO:0000256" key="14">
    <source>
        <dbReference type="RuleBase" id="RU004504"/>
    </source>
</evidence>
<evidence type="ECO:0000256" key="6">
    <source>
        <dbReference type="ARBA" id="ARBA00022714"/>
    </source>
</evidence>
<dbReference type="InterPro" id="IPR015422">
    <property type="entry name" value="PyrdxlP-dep_Trfase_small"/>
</dbReference>
<feature type="binding site" evidence="13">
    <location>
        <position position="185"/>
    </location>
    <ligand>
        <name>pyridoxal 5'-phosphate</name>
        <dbReference type="ChEBI" id="CHEBI:597326"/>
    </ligand>
</feature>
<feature type="modified residue" description="N6-(pyridoxal phosphate)lysine" evidence="13">
    <location>
        <position position="208"/>
    </location>
</feature>
<gene>
    <name evidence="13" type="primary">iscS</name>
    <name evidence="16" type="ORF">A2527_02510</name>
</gene>
<sequence length="408" mass="44451">MNPTHPKPIYLDYSATTPVDPRVLEKMLPYFGEVFGNAASRNHQFGWAAEQGVEEGREQIAQLIGAQGKEIIITSGATESDNLAILGVAEMYGKKGNHIITCVTEHKAVLDPAHYLESKGFEVTFLPVDPQGMIDLKALEAAITDQTILISLMAANNEIGTLHPLKEIGQLAKAKGVLFHCDATQAAGKIKLNVEEMGIDLMSLSAHKMYGPKGVGALYVRRRQPRVRLAPILHGGGHERGMRSGTLNVPGIVGFGEACRLARLELEEEAVKMIALRERLYQGLAAKLDYLYLNGHPTQRLPGNLNLSFAFVEGESLMMGLEFIAVSSGSACTSASLEPSYVLRALGIGDDLAHCSIRFSLGRFTTEEEIDRTIEQVVATVTRLREMSPLYDMAKAGIDLKSIQWAGH</sequence>
<dbReference type="InterPro" id="IPR016454">
    <property type="entry name" value="Cysteine_dSase"/>
</dbReference>
<evidence type="ECO:0000256" key="13">
    <source>
        <dbReference type="HAMAP-Rule" id="MF_00331"/>
    </source>
</evidence>
<accession>A0A1F6GFS3</accession>
<protein>
    <recommendedName>
        <fullName evidence="12 13">Cysteine desulfurase IscS</fullName>
        <ecNumber evidence="4 13">2.8.1.7</ecNumber>
    </recommendedName>
</protein>
<dbReference type="GO" id="GO:0051537">
    <property type="term" value="F:2 iron, 2 sulfur cluster binding"/>
    <property type="evidence" value="ECO:0007669"/>
    <property type="project" value="UniProtKB-UniRule"/>
</dbReference>
<name>A0A1F6GFS3_9PROT</name>
<evidence type="ECO:0000256" key="7">
    <source>
        <dbReference type="ARBA" id="ARBA00022723"/>
    </source>
</evidence>
<feature type="binding site" description="via persulfide group" evidence="13">
    <location>
        <position position="332"/>
    </location>
    <ligand>
        <name>[2Fe-2S] cluster</name>
        <dbReference type="ChEBI" id="CHEBI:190135"/>
        <note>ligand shared with IscU</note>
    </ligand>
</feature>
<evidence type="ECO:0000256" key="4">
    <source>
        <dbReference type="ARBA" id="ARBA00012239"/>
    </source>
</evidence>
<dbReference type="InterPro" id="IPR010240">
    <property type="entry name" value="Cys_deSase_IscS"/>
</dbReference>